<gene>
    <name evidence="3" type="ORF">OLC1_LOCUS15208</name>
</gene>
<dbReference type="AlphaFoldDB" id="A0AAV1DGK6"/>
<organism evidence="3 4">
    <name type="scientific">Oldenlandia corymbosa var. corymbosa</name>
    <dbReference type="NCBI Taxonomy" id="529605"/>
    <lineage>
        <taxon>Eukaryota</taxon>
        <taxon>Viridiplantae</taxon>
        <taxon>Streptophyta</taxon>
        <taxon>Embryophyta</taxon>
        <taxon>Tracheophyta</taxon>
        <taxon>Spermatophyta</taxon>
        <taxon>Magnoliopsida</taxon>
        <taxon>eudicotyledons</taxon>
        <taxon>Gunneridae</taxon>
        <taxon>Pentapetalae</taxon>
        <taxon>asterids</taxon>
        <taxon>lamiids</taxon>
        <taxon>Gentianales</taxon>
        <taxon>Rubiaceae</taxon>
        <taxon>Rubioideae</taxon>
        <taxon>Spermacoceae</taxon>
        <taxon>Hedyotis-Oldenlandia complex</taxon>
        <taxon>Oldenlandia</taxon>
    </lineage>
</organism>
<protein>
    <submittedName>
        <fullName evidence="3">OLC1v1005977C1</fullName>
    </submittedName>
</protein>
<accession>A0AAV1DGK6</accession>
<comment type="similarity">
    <text evidence="1">Belongs to the LOR family.</text>
</comment>
<dbReference type="InterPro" id="IPR007612">
    <property type="entry name" value="LOR"/>
</dbReference>
<reference evidence="3" key="1">
    <citation type="submission" date="2023-03" db="EMBL/GenBank/DDBJ databases">
        <authorList>
            <person name="Julca I."/>
        </authorList>
    </citation>
    <scope>NUCLEOTIDE SEQUENCE</scope>
</reference>
<dbReference type="Gene3D" id="2.40.160.200">
    <property type="entry name" value="LURP1-related"/>
    <property type="match status" value="1"/>
</dbReference>
<dbReference type="PANTHER" id="PTHR31087">
    <property type="match status" value="1"/>
</dbReference>
<dbReference type="SUPFAM" id="SSF54518">
    <property type="entry name" value="Tubby C-terminal domain-like"/>
    <property type="match status" value="1"/>
</dbReference>
<evidence type="ECO:0000313" key="3">
    <source>
        <dbReference type="EMBL" id="CAI9106758.1"/>
    </source>
</evidence>
<evidence type="ECO:0000256" key="2">
    <source>
        <dbReference type="SAM" id="MobiDB-lite"/>
    </source>
</evidence>
<evidence type="ECO:0000313" key="4">
    <source>
        <dbReference type="Proteomes" id="UP001161247"/>
    </source>
</evidence>
<sequence>MAVAAESVAANTPPSSAAGGGRGMVMVVGPEDCSPYPMELAMKRKVFSRSEKLAFTGVSGNILFRVQSLGFSRRKLRIVDAAGVPILTLKHKAWSWRGRWQVFRGEGNHLICSVRSSASAFFQTKKKVYLANNTTENVCDFQIQRWCLEDSYVVYAGESKTTAVAETHEPPPGFFSLGKGKYTVSIQPNIGHAFIVALTVILDAMKSSGGGGGGGDFGGGGD</sequence>
<dbReference type="Proteomes" id="UP001161247">
    <property type="component" value="Chromosome 5"/>
</dbReference>
<feature type="region of interest" description="Disordered" evidence="2">
    <location>
        <begin position="1"/>
        <end position="21"/>
    </location>
</feature>
<dbReference type="PANTHER" id="PTHR31087:SF120">
    <property type="entry name" value="PROTEIN LURP-ONE-RELATED 10-LIKE"/>
    <property type="match status" value="1"/>
</dbReference>
<dbReference type="Pfam" id="PF04525">
    <property type="entry name" value="LOR"/>
    <property type="match status" value="1"/>
</dbReference>
<dbReference type="EMBL" id="OX459122">
    <property type="protein sequence ID" value="CAI9106758.1"/>
    <property type="molecule type" value="Genomic_DNA"/>
</dbReference>
<dbReference type="InterPro" id="IPR025659">
    <property type="entry name" value="Tubby-like_C"/>
</dbReference>
<evidence type="ECO:0000256" key="1">
    <source>
        <dbReference type="ARBA" id="ARBA00005437"/>
    </source>
</evidence>
<name>A0AAV1DGK6_OLDCO</name>
<keyword evidence="4" id="KW-1185">Reference proteome</keyword>
<dbReference type="InterPro" id="IPR038595">
    <property type="entry name" value="LOR_sf"/>
</dbReference>
<proteinExistence type="inferred from homology"/>